<dbReference type="OrthoDB" id="7678100at2"/>
<organism evidence="2 3">
    <name type="scientific">Caenispirillum bisanense</name>
    <dbReference type="NCBI Taxonomy" id="414052"/>
    <lineage>
        <taxon>Bacteria</taxon>
        <taxon>Pseudomonadati</taxon>
        <taxon>Pseudomonadota</taxon>
        <taxon>Alphaproteobacteria</taxon>
        <taxon>Rhodospirillales</taxon>
        <taxon>Novispirillaceae</taxon>
        <taxon>Caenispirillum</taxon>
    </lineage>
</organism>
<proteinExistence type="predicted"/>
<name>A0A286G0V9_9PROT</name>
<evidence type="ECO:0000259" key="1">
    <source>
        <dbReference type="Pfam" id="PF09361"/>
    </source>
</evidence>
<dbReference type="Proteomes" id="UP000219621">
    <property type="component" value="Unassembled WGS sequence"/>
</dbReference>
<sequence length="117" mass="12569">MLKNYEALMQFNKDSLDAVVQSGTKLANGFEQIAKEAFSFAGRSFEGAVEAGQQFAACKTPADLMQLQTKLAKDNWESLVAETTKISELSTAVVKAAAEPLQARYKTAYDVAAKAAA</sequence>
<dbReference type="RefSeq" id="WP_097277036.1">
    <property type="nucleotide sequence ID" value="NZ_OCNJ01000001.1"/>
</dbReference>
<gene>
    <name evidence="2" type="ORF">SAMN05421508_101116</name>
</gene>
<dbReference type="InterPro" id="IPR018968">
    <property type="entry name" value="Phasin"/>
</dbReference>
<accession>A0A286G0V9</accession>
<evidence type="ECO:0000313" key="3">
    <source>
        <dbReference type="Proteomes" id="UP000219621"/>
    </source>
</evidence>
<evidence type="ECO:0000313" key="2">
    <source>
        <dbReference type="EMBL" id="SOD89108.1"/>
    </source>
</evidence>
<dbReference type="EMBL" id="OCNJ01000001">
    <property type="protein sequence ID" value="SOD89108.1"/>
    <property type="molecule type" value="Genomic_DNA"/>
</dbReference>
<protein>
    <submittedName>
        <fullName evidence="2">Phasin family protein</fullName>
    </submittedName>
</protein>
<dbReference type="Pfam" id="PF09361">
    <property type="entry name" value="Phasin_2"/>
    <property type="match status" value="1"/>
</dbReference>
<dbReference type="AlphaFoldDB" id="A0A286G0V9"/>
<dbReference type="NCBIfam" id="TIGR01841">
    <property type="entry name" value="phasin"/>
    <property type="match status" value="1"/>
</dbReference>
<reference evidence="2 3" key="1">
    <citation type="submission" date="2017-09" db="EMBL/GenBank/DDBJ databases">
        <authorList>
            <person name="Ehlers B."/>
            <person name="Leendertz F.H."/>
        </authorList>
    </citation>
    <scope>NUCLEOTIDE SEQUENCE [LARGE SCALE GENOMIC DNA]</scope>
    <source>
        <strain evidence="2 3">USBA 140</strain>
    </source>
</reference>
<keyword evidence="3" id="KW-1185">Reference proteome</keyword>
<dbReference type="InterPro" id="IPR010127">
    <property type="entry name" value="Phasin_subfam-1"/>
</dbReference>
<feature type="domain" description="Phasin" evidence="1">
    <location>
        <begin position="6"/>
        <end position="105"/>
    </location>
</feature>